<dbReference type="Proteomes" id="UP001417504">
    <property type="component" value="Unassembled WGS sequence"/>
</dbReference>
<evidence type="ECO:0000256" key="8">
    <source>
        <dbReference type="PROSITE-ProRule" id="PRU00108"/>
    </source>
</evidence>
<evidence type="ECO:0000259" key="10">
    <source>
        <dbReference type="PROSITE" id="PS50071"/>
    </source>
</evidence>
<dbReference type="Pfam" id="PF05920">
    <property type="entry name" value="Homeobox_KN"/>
    <property type="match status" value="1"/>
</dbReference>
<evidence type="ECO:0000313" key="12">
    <source>
        <dbReference type="Proteomes" id="UP001417504"/>
    </source>
</evidence>
<reference evidence="11 12" key="1">
    <citation type="submission" date="2024-01" db="EMBL/GenBank/DDBJ databases">
        <title>Genome assemblies of Stephania.</title>
        <authorList>
            <person name="Yang L."/>
        </authorList>
    </citation>
    <scope>NUCLEOTIDE SEQUENCE [LARGE SCALE GENOMIC DNA]</scope>
    <source>
        <strain evidence="11">QJT</strain>
        <tissue evidence="11">Leaf</tissue>
    </source>
</reference>
<dbReference type="Gene3D" id="1.10.10.60">
    <property type="entry name" value="Homeodomain-like"/>
    <property type="match status" value="1"/>
</dbReference>
<dbReference type="PROSITE" id="PS50071">
    <property type="entry name" value="HOMEOBOX_2"/>
    <property type="match status" value="1"/>
</dbReference>
<keyword evidence="6" id="KW-0804">Transcription</keyword>
<comment type="subcellular location">
    <subcellularLocation>
        <location evidence="1 8">Nucleus</location>
    </subcellularLocation>
</comment>
<feature type="region of interest" description="Disordered" evidence="9">
    <location>
        <begin position="378"/>
        <end position="397"/>
    </location>
</feature>
<keyword evidence="5 8" id="KW-0371">Homeobox</keyword>
<feature type="DNA-binding region" description="Homeobox" evidence="8">
    <location>
        <begin position="501"/>
        <end position="563"/>
    </location>
</feature>
<evidence type="ECO:0000256" key="4">
    <source>
        <dbReference type="ARBA" id="ARBA00023125"/>
    </source>
</evidence>
<dbReference type="GO" id="GO:0003677">
    <property type="term" value="F:DNA binding"/>
    <property type="evidence" value="ECO:0007669"/>
    <property type="project" value="UniProtKB-UniRule"/>
</dbReference>
<dbReference type="CDD" id="cd00086">
    <property type="entry name" value="homeodomain"/>
    <property type="match status" value="1"/>
</dbReference>
<evidence type="ECO:0000256" key="9">
    <source>
        <dbReference type="SAM" id="MobiDB-lite"/>
    </source>
</evidence>
<keyword evidence="3" id="KW-0805">Transcription regulation</keyword>
<keyword evidence="12" id="KW-1185">Reference proteome</keyword>
<dbReference type="AlphaFoldDB" id="A0AAP0F026"/>
<sequence>MENEMFNSSTDIADQNSIGLDVVLAQLYSGTLVHQVSVDFNAERQIMPMYSTMMQRDTMSNTLLGNIGGSIGVGSSASRNELFCKQPIGDTTVDNSSNCITKYGLQEHLGEVASSSASPLANIFSTCTNLHENLNAAIRLTNADAPLEDLRVLASNVCPNTKTSSSYGCYGGQDDMEFVSTRKGGQVVEQLEGKWAYEKLIYAKRLEGKTPIQILPSAPHFTGVSDHSGWTSSNKCNTADPRYVYHTHQNELALSLATCRPSVIDVSSVPDQCSEINSSSITKHSLHEGRLRVGMGSEQISCNRDLSTGFGYCNPLSVADMFSGSKYLHAVHQILGEVANYSSVNIDQCGYQDCDEIGLWTSTTSDCSTERIMPVTGSDGVPSCPRGNYRDETRSQKHEEVPKKEQLLTMLKLVDSRYNQCLDEMGAVVSLFNAAPQLNPQIGARFALQTITVYYKNLRNRIAAQIMMNEGSFSTREERSSDSSFLQKQWTMQHLRRDHPSWRPQRGLPEKSVSVLRAWMFQNFLHPYPKDAEKQMLALKSGLTRNQVSNWFINARVRLWKPMIEEMYSEINNRKSRRIADDLRNHTSIDWQSFQANQL</sequence>
<dbReference type="InterPro" id="IPR008422">
    <property type="entry name" value="KN_HD"/>
</dbReference>
<dbReference type="GO" id="GO:0006355">
    <property type="term" value="P:regulation of DNA-templated transcription"/>
    <property type="evidence" value="ECO:0007669"/>
    <property type="project" value="InterPro"/>
</dbReference>
<protein>
    <recommendedName>
        <fullName evidence="10">Homeobox domain-containing protein</fullName>
    </recommendedName>
</protein>
<keyword evidence="7 8" id="KW-0539">Nucleus</keyword>
<dbReference type="Pfam" id="PF07526">
    <property type="entry name" value="POX"/>
    <property type="match status" value="1"/>
</dbReference>
<evidence type="ECO:0000313" key="11">
    <source>
        <dbReference type="EMBL" id="KAK9102176.1"/>
    </source>
</evidence>
<dbReference type="SUPFAM" id="SSF46689">
    <property type="entry name" value="Homeodomain-like"/>
    <property type="match status" value="1"/>
</dbReference>
<dbReference type="SMART" id="SM00574">
    <property type="entry name" value="POX"/>
    <property type="match status" value="1"/>
</dbReference>
<evidence type="ECO:0000256" key="1">
    <source>
        <dbReference type="ARBA" id="ARBA00004123"/>
    </source>
</evidence>
<proteinExistence type="inferred from homology"/>
<evidence type="ECO:0000256" key="6">
    <source>
        <dbReference type="ARBA" id="ARBA00023163"/>
    </source>
</evidence>
<keyword evidence="4 8" id="KW-0238">DNA-binding</keyword>
<name>A0AAP0F026_9MAGN</name>
<dbReference type="InterPro" id="IPR050224">
    <property type="entry name" value="TALE_homeobox"/>
</dbReference>
<comment type="similarity">
    <text evidence="2">Belongs to the TALE/BELL homeobox family.</text>
</comment>
<evidence type="ECO:0000256" key="2">
    <source>
        <dbReference type="ARBA" id="ARBA00006454"/>
    </source>
</evidence>
<feature type="compositionally biased region" description="Basic and acidic residues" evidence="9">
    <location>
        <begin position="388"/>
        <end position="397"/>
    </location>
</feature>
<organism evidence="11 12">
    <name type="scientific">Stephania japonica</name>
    <dbReference type="NCBI Taxonomy" id="461633"/>
    <lineage>
        <taxon>Eukaryota</taxon>
        <taxon>Viridiplantae</taxon>
        <taxon>Streptophyta</taxon>
        <taxon>Embryophyta</taxon>
        <taxon>Tracheophyta</taxon>
        <taxon>Spermatophyta</taxon>
        <taxon>Magnoliopsida</taxon>
        <taxon>Ranunculales</taxon>
        <taxon>Menispermaceae</taxon>
        <taxon>Menispermoideae</taxon>
        <taxon>Cissampelideae</taxon>
        <taxon>Stephania</taxon>
    </lineage>
</organism>
<dbReference type="EMBL" id="JBBNAE010000008">
    <property type="protein sequence ID" value="KAK9102176.1"/>
    <property type="molecule type" value="Genomic_DNA"/>
</dbReference>
<dbReference type="SMART" id="SM00389">
    <property type="entry name" value="HOX"/>
    <property type="match status" value="1"/>
</dbReference>
<gene>
    <name evidence="11" type="ORF">Sjap_019430</name>
</gene>
<comment type="caution">
    <text evidence="11">The sequence shown here is derived from an EMBL/GenBank/DDBJ whole genome shotgun (WGS) entry which is preliminary data.</text>
</comment>
<dbReference type="InterPro" id="IPR001356">
    <property type="entry name" value="HD"/>
</dbReference>
<evidence type="ECO:0000256" key="7">
    <source>
        <dbReference type="ARBA" id="ARBA00023242"/>
    </source>
</evidence>
<dbReference type="GO" id="GO:0005634">
    <property type="term" value="C:nucleus"/>
    <property type="evidence" value="ECO:0007669"/>
    <property type="project" value="UniProtKB-SubCell"/>
</dbReference>
<feature type="domain" description="Homeobox" evidence="10">
    <location>
        <begin position="499"/>
        <end position="562"/>
    </location>
</feature>
<dbReference type="InterPro" id="IPR009057">
    <property type="entry name" value="Homeodomain-like_sf"/>
</dbReference>
<accession>A0AAP0F026</accession>
<evidence type="ECO:0000256" key="3">
    <source>
        <dbReference type="ARBA" id="ARBA00023015"/>
    </source>
</evidence>
<dbReference type="PANTHER" id="PTHR11850">
    <property type="entry name" value="HOMEOBOX PROTEIN TRANSCRIPTION FACTORS"/>
    <property type="match status" value="1"/>
</dbReference>
<evidence type="ECO:0000256" key="5">
    <source>
        <dbReference type="ARBA" id="ARBA00023155"/>
    </source>
</evidence>
<dbReference type="InterPro" id="IPR006563">
    <property type="entry name" value="POX_dom"/>
</dbReference>